<keyword evidence="2 6" id="KW-0472">Membrane</keyword>
<dbReference type="HAMAP" id="MF_01186">
    <property type="entry name" value="LPS_assembly_LptE"/>
    <property type="match status" value="1"/>
</dbReference>
<dbReference type="GO" id="GO:0009279">
    <property type="term" value="C:cell outer membrane"/>
    <property type="evidence" value="ECO:0007669"/>
    <property type="project" value="UniProtKB-UniRule"/>
</dbReference>
<accession>A0A9D3AC86</accession>
<dbReference type="GO" id="GO:0001530">
    <property type="term" value="F:lipopolysaccharide binding"/>
    <property type="evidence" value="ECO:0007669"/>
    <property type="project" value="TreeGrafter"/>
</dbReference>
<evidence type="ECO:0000313" key="10">
    <source>
        <dbReference type="Proteomes" id="UP000700248"/>
    </source>
</evidence>
<comment type="subunit">
    <text evidence="6">Component of the lipopolysaccharide transport and assembly complex. Interacts with LptD.</text>
</comment>
<protein>
    <recommendedName>
        <fullName evidence="6">LPS-assembly lipoprotein LptE</fullName>
    </recommendedName>
</protein>
<keyword evidence="4 6" id="KW-0998">Cell outer membrane</keyword>
<sequence length="203" mass="22323">MLSTSFSFFTKRSALLVSSLLVLSIVLGACGFKLKQAHPLPFNTLYTNISDNSAFGAQLRRVLRVNSPSLRFVSQPELAQVQLIQEQLRRSVRELSLDPSGQVENYELHLELIFSLIDASGQAILPSTVLSSTREIPNSPNNSEAKAQEMETLFQSMEMSLVDRVLRRLSASDIAEAYEASLHPQTSSPTPKAQPPASATSFN</sequence>
<dbReference type="AlphaFoldDB" id="A0A9D3AC86"/>
<reference evidence="8" key="3">
    <citation type="submission" date="2021-09" db="EMBL/GenBank/DDBJ databases">
        <authorList>
            <person name="Gilroy R."/>
        </authorList>
    </citation>
    <scope>NUCLEOTIDE SEQUENCE</scope>
    <source>
        <strain evidence="8">CHK175-13533</strain>
    </source>
</reference>
<dbReference type="EMBL" id="JAATIZ010000001">
    <property type="protein sequence ID" value="NJB63890.1"/>
    <property type="molecule type" value="Genomic_DNA"/>
</dbReference>
<evidence type="ECO:0000256" key="2">
    <source>
        <dbReference type="ARBA" id="ARBA00023136"/>
    </source>
</evidence>
<gene>
    <name evidence="6" type="primary">lptE</name>
    <name evidence="9" type="ORF">GGR41_000111</name>
    <name evidence="8" type="ORF">K8U84_10620</name>
</gene>
<evidence type="ECO:0000313" key="8">
    <source>
        <dbReference type="EMBL" id="HJH24994.1"/>
    </source>
</evidence>
<keyword evidence="11" id="KW-1185">Reference proteome</keyword>
<dbReference type="InterPro" id="IPR007485">
    <property type="entry name" value="LPS_assembly_LptE"/>
</dbReference>
<name>A0A9D3AC86_9BURK</name>
<keyword evidence="3" id="KW-0564">Palmitate</keyword>
<dbReference type="PANTHER" id="PTHR38098:SF1">
    <property type="entry name" value="LPS-ASSEMBLY LIPOPROTEIN LPTE"/>
    <property type="match status" value="1"/>
</dbReference>
<comment type="function">
    <text evidence="6">Together with LptD, is involved in the assembly of lipopolysaccharide (LPS) at the surface of the outer membrane. Required for the proper assembly of LptD. Binds LPS and may serve as the LPS recognition site at the outer membrane.</text>
</comment>
<dbReference type="Gene3D" id="3.30.160.150">
    <property type="entry name" value="Lipoprotein like domain"/>
    <property type="match status" value="1"/>
</dbReference>
<dbReference type="Proteomes" id="UP000700248">
    <property type="component" value="Unassembled WGS sequence"/>
</dbReference>
<evidence type="ECO:0000313" key="11">
    <source>
        <dbReference type="Proteomes" id="UP000783934"/>
    </source>
</evidence>
<keyword evidence="1" id="KW-0732">Signal</keyword>
<evidence type="ECO:0000256" key="7">
    <source>
        <dbReference type="SAM" id="MobiDB-lite"/>
    </source>
</evidence>
<evidence type="ECO:0000256" key="3">
    <source>
        <dbReference type="ARBA" id="ARBA00023139"/>
    </source>
</evidence>
<dbReference type="Pfam" id="PF04390">
    <property type="entry name" value="LptE"/>
    <property type="match status" value="1"/>
</dbReference>
<evidence type="ECO:0000256" key="1">
    <source>
        <dbReference type="ARBA" id="ARBA00022729"/>
    </source>
</evidence>
<dbReference type="GO" id="GO:0043165">
    <property type="term" value="P:Gram-negative-bacterium-type cell outer membrane assembly"/>
    <property type="evidence" value="ECO:0007669"/>
    <property type="project" value="UniProtKB-UniRule"/>
</dbReference>
<feature type="compositionally biased region" description="Polar residues" evidence="7">
    <location>
        <begin position="183"/>
        <end position="203"/>
    </location>
</feature>
<dbReference type="RefSeq" id="WP_077733624.1">
    <property type="nucleotide sequence ID" value="NZ_BMCQ01000002.1"/>
</dbReference>
<evidence type="ECO:0000256" key="5">
    <source>
        <dbReference type="ARBA" id="ARBA00023288"/>
    </source>
</evidence>
<dbReference type="PANTHER" id="PTHR38098">
    <property type="entry name" value="LPS-ASSEMBLY LIPOPROTEIN LPTE"/>
    <property type="match status" value="1"/>
</dbReference>
<proteinExistence type="inferred from homology"/>
<evidence type="ECO:0000313" key="9">
    <source>
        <dbReference type="EMBL" id="NJB63890.1"/>
    </source>
</evidence>
<keyword evidence="5 9" id="KW-0449">Lipoprotein</keyword>
<evidence type="ECO:0000256" key="6">
    <source>
        <dbReference type="HAMAP-Rule" id="MF_01186"/>
    </source>
</evidence>
<reference evidence="9 11" key="1">
    <citation type="submission" date="2020-03" db="EMBL/GenBank/DDBJ databases">
        <title>Genomic Encyclopedia of Type Strains, Phase IV (KMG-IV): sequencing the most valuable type-strain genomes for metagenomic binning, comparative biology and taxonomic classification.</title>
        <authorList>
            <person name="Goeker M."/>
        </authorList>
    </citation>
    <scope>NUCLEOTIDE SEQUENCE [LARGE SCALE GENOMIC DNA]</scope>
    <source>
        <strain evidence="9 11">DSM 26613</strain>
    </source>
</reference>
<dbReference type="Proteomes" id="UP000783934">
    <property type="component" value="Unassembled WGS sequence"/>
</dbReference>
<organism evidence="8 10">
    <name type="scientific">Paenalcaligenes hominis</name>
    <dbReference type="NCBI Taxonomy" id="643674"/>
    <lineage>
        <taxon>Bacteria</taxon>
        <taxon>Pseudomonadati</taxon>
        <taxon>Pseudomonadota</taxon>
        <taxon>Betaproteobacteria</taxon>
        <taxon>Burkholderiales</taxon>
        <taxon>Alcaligenaceae</taxon>
        <taxon>Paenalcaligenes</taxon>
    </lineage>
</organism>
<comment type="similarity">
    <text evidence="6">Belongs to the LptE lipoprotein family.</text>
</comment>
<dbReference type="EMBL" id="DYTQ01000110">
    <property type="protein sequence ID" value="HJH24994.1"/>
    <property type="molecule type" value="Genomic_DNA"/>
</dbReference>
<feature type="region of interest" description="Disordered" evidence="7">
    <location>
        <begin position="180"/>
        <end position="203"/>
    </location>
</feature>
<evidence type="ECO:0000256" key="4">
    <source>
        <dbReference type="ARBA" id="ARBA00023237"/>
    </source>
</evidence>
<reference evidence="8" key="2">
    <citation type="journal article" date="2021" name="PeerJ">
        <title>Extensive microbial diversity within the chicken gut microbiome revealed by metagenomics and culture.</title>
        <authorList>
            <person name="Gilroy R."/>
            <person name="Ravi A."/>
            <person name="Getino M."/>
            <person name="Pursley I."/>
            <person name="Horton D.L."/>
            <person name="Alikhan N.F."/>
            <person name="Baker D."/>
            <person name="Gharbi K."/>
            <person name="Hall N."/>
            <person name="Watson M."/>
            <person name="Adriaenssens E.M."/>
            <person name="Foster-Nyarko E."/>
            <person name="Jarju S."/>
            <person name="Secka A."/>
            <person name="Antonio M."/>
            <person name="Oren A."/>
            <person name="Chaudhuri R.R."/>
            <person name="La Ragione R."/>
            <person name="Hildebrand F."/>
            <person name="Pallen M.J."/>
        </authorList>
    </citation>
    <scope>NUCLEOTIDE SEQUENCE</scope>
    <source>
        <strain evidence="8">CHK175-13533</strain>
    </source>
</reference>
<comment type="caution">
    <text evidence="8">The sequence shown here is derived from an EMBL/GenBank/DDBJ whole genome shotgun (WGS) entry which is preliminary data.</text>
</comment>
<dbReference type="GO" id="GO:1990351">
    <property type="term" value="C:transporter complex"/>
    <property type="evidence" value="ECO:0007669"/>
    <property type="project" value="TreeGrafter"/>
</dbReference>
<dbReference type="GO" id="GO:0015920">
    <property type="term" value="P:lipopolysaccharide transport"/>
    <property type="evidence" value="ECO:0007669"/>
    <property type="project" value="TreeGrafter"/>
</dbReference>